<evidence type="ECO:0000313" key="2">
    <source>
        <dbReference type="EMBL" id="GFE54150.1"/>
    </source>
</evidence>
<dbReference type="EMBL" id="BLIY01000009">
    <property type="protein sequence ID" value="GFE54150.1"/>
    <property type="molecule type" value="Genomic_DNA"/>
</dbReference>
<gene>
    <name evidence="2" type="ORF">BaOVIS_015540</name>
</gene>
<evidence type="ECO:0000313" key="3">
    <source>
        <dbReference type="Proteomes" id="UP001057455"/>
    </source>
</evidence>
<protein>
    <submittedName>
        <fullName evidence="2">ABC transporter permease</fullName>
    </submittedName>
</protein>
<dbReference type="OrthoDB" id="365506at2759"/>
<reference evidence="2" key="1">
    <citation type="submission" date="2019-12" db="EMBL/GenBank/DDBJ databases">
        <title>Genome sequence of Babesia ovis.</title>
        <authorList>
            <person name="Yamagishi J."/>
            <person name="Sevinc F."/>
            <person name="Xuan X."/>
        </authorList>
    </citation>
    <scope>NUCLEOTIDE SEQUENCE</scope>
    <source>
        <strain evidence="2">Selcuk</strain>
    </source>
</reference>
<accession>A0A9W5WUM9</accession>
<feature type="transmembrane region" description="Helical" evidence="1">
    <location>
        <begin position="56"/>
        <end position="76"/>
    </location>
</feature>
<dbReference type="Proteomes" id="UP001057455">
    <property type="component" value="Unassembled WGS sequence"/>
</dbReference>
<keyword evidence="1" id="KW-0812">Transmembrane</keyword>
<feature type="transmembrane region" description="Helical" evidence="1">
    <location>
        <begin position="97"/>
        <end position="117"/>
    </location>
</feature>
<keyword evidence="1" id="KW-0472">Membrane</keyword>
<dbReference type="AlphaFoldDB" id="A0A9W5WUM9"/>
<keyword evidence="3" id="KW-1185">Reference proteome</keyword>
<comment type="caution">
    <text evidence="2">The sequence shown here is derived from an EMBL/GenBank/DDBJ whole genome shotgun (WGS) entry which is preliminary data.</text>
</comment>
<feature type="transmembrane region" description="Helical" evidence="1">
    <location>
        <begin position="25"/>
        <end position="44"/>
    </location>
</feature>
<organism evidence="2 3">
    <name type="scientific">Babesia ovis</name>
    <dbReference type="NCBI Taxonomy" id="5869"/>
    <lineage>
        <taxon>Eukaryota</taxon>
        <taxon>Sar</taxon>
        <taxon>Alveolata</taxon>
        <taxon>Apicomplexa</taxon>
        <taxon>Aconoidasida</taxon>
        <taxon>Piroplasmida</taxon>
        <taxon>Babesiidae</taxon>
        <taxon>Babesia</taxon>
    </lineage>
</organism>
<proteinExistence type="predicted"/>
<evidence type="ECO:0000256" key="1">
    <source>
        <dbReference type="SAM" id="Phobius"/>
    </source>
</evidence>
<feature type="transmembrane region" description="Helical" evidence="1">
    <location>
        <begin position="170"/>
        <end position="197"/>
    </location>
</feature>
<keyword evidence="1" id="KW-1133">Transmembrane helix</keyword>
<sequence>MSVGITWHDLKWRASMRVISNLSKFHTAGLLSVILLKICPAYVSRIWNRGIATDDLVQSIYCPCALALASYVPLLAMLGSRQASFRASNRTDVYNELWGLTNVITTFIGVAIFSNVVCRIKLSNYHIVFMLSVSMLYQLRVRRQRIDVMRALDRENITAPHMKTMLSLSIFHVIISMVITILLSVGMKLIAFLWALFSSTPVMECHFARLVNVMIAFVPGIREYRRNFYGLESTTVLLSAVWVITLTECYYELLNSQLSHMDQALSNSVEQFPSHGTLEYEDELILSRAFTHYSMGVSMTLNPVNNRFEPTGNAMHINFPDDRRRCPMVPFIKIPNTSTYTMEGKRQRYQVDALIYRMLVDTRGQMFSSYVEAFMECMVEAESHVIALGSKRESMGNLRIDLNPEANGCASCGGWIDFIFGGWLGGAPKVPYKAADSLVLAAIYMRGMASWLSIANMLGYDNAQVQQVAKEFVAQCVSLSKAIATIRRYSMPTHFSNTLDVITNVINIALKQMSVYADAMLYSTFDTDFDTFRLLEKIYKPMVQSTFA</sequence>
<name>A0A9W5WUM9_BABOV</name>